<feature type="transmembrane region" description="Helical" evidence="1">
    <location>
        <begin position="106"/>
        <end position="131"/>
    </location>
</feature>
<feature type="transmembrane region" description="Helical" evidence="1">
    <location>
        <begin position="137"/>
        <end position="158"/>
    </location>
</feature>
<sequence length="187" mass="20202">MENVKKPKVSKARLVLNMMLSPASALSSSVSKIAIWFPIAVSSSAFCLFFLQTGLDLYKTGQKELNFVYTSAIAGTAYGLIFIPIVSVLIWIFLRLGKTQKDLKWVISSICLSYSGSLLYGVAGLIFSLFFAWKTSVAFGATGVIWAAGPMIVVIRAATDGQSKLSIPIATLVCAMVLISWSIFGQI</sequence>
<feature type="transmembrane region" description="Helical" evidence="1">
    <location>
        <begin position="165"/>
        <end position="184"/>
    </location>
</feature>
<evidence type="ECO:0008006" key="4">
    <source>
        <dbReference type="Google" id="ProtNLM"/>
    </source>
</evidence>
<dbReference type="HOGENOM" id="CLU_1465648_0_0_9"/>
<evidence type="ECO:0000313" key="2">
    <source>
        <dbReference type="EMBL" id="AEE95516.1"/>
    </source>
</evidence>
<dbReference type="STRING" id="697281.Mahau_0299"/>
<dbReference type="RefSeq" id="WP_013779949.1">
    <property type="nucleotide sequence ID" value="NC_015520.1"/>
</dbReference>
<organism evidence="2 3">
    <name type="scientific">Mahella australiensis (strain DSM 15567 / CIP 107919 / 50-1 BON)</name>
    <dbReference type="NCBI Taxonomy" id="697281"/>
    <lineage>
        <taxon>Bacteria</taxon>
        <taxon>Bacillati</taxon>
        <taxon>Bacillota</taxon>
        <taxon>Clostridia</taxon>
        <taxon>Thermoanaerobacterales</taxon>
        <taxon>Thermoanaerobacterales Family IV. Incertae Sedis</taxon>
        <taxon>Mahella</taxon>
    </lineage>
</organism>
<keyword evidence="1" id="KW-0472">Membrane</keyword>
<dbReference type="OrthoDB" id="1955117at2"/>
<evidence type="ECO:0000313" key="3">
    <source>
        <dbReference type="Proteomes" id="UP000008457"/>
    </source>
</evidence>
<dbReference type="AlphaFoldDB" id="F3ZX67"/>
<dbReference type="EMBL" id="CP002360">
    <property type="protein sequence ID" value="AEE95516.1"/>
    <property type="molecule type" value="Genomic_DNA"/>
</dbReference>
<reference evidence="2 3" key="2">
    <citation type="journal article" date="2011" name="Stand. Genomic Sci.">
        <title>Complete genome sequence of Mahella australiensis type strain (50-1 BON).</title>
        <authorList>
            <person name="Sikorski J."/>
            <person name="Teshima H."/>
            <person name="Nolan M."/>
            <person name="Lucas S."/>
            <person name="Hammon N."/>
            <person name="Deshpande S."/>
            <person name="Cheng J.F."/>
            <person name="Pitluck S."/>
            <person name="Liolios K."/>
            <person name="Pagani I."/>
            <person name="Ivanova N."/>
            <person name="Huntemann M."/>
            <person name="Mavromatis K."/>
            <person name="Ovchinikova G."/>
            <person name="Pati A."/>
            <person name="Tapia R."/>
            <person name="Han C."/>
            <person name="Goodwin L."/>
            <person name="Chen A."/>
            <person name="Palaniappan K."/>
            <person name="Land M."/>
            <person name="Hauser L."/>
            <person name="Ngatchou-Djao O.D."/>
            <person name="Rohde M."/>
            <person name="Pukall R."/>
            <person name="Spring S."/>
            <person name="Abt B."/>
            <person name="Goker M."/>
            <person name="Detter J.C."/>
            <person name="Woyke T."/>
            <person name="Bristow J."/>
            <person name="Markowitz V."/>
            <person name="Hugenholtz P."/>
            <person name="Eisen J.A."/>
            <person name="Kyrpides N.C."/>
            <person name="Klenk H.P."/>
            <person name="Lapidus A."/>
        </authorList>
    </citation>
    <scope>NUCLEOTIDE SEQUENCE [LARGE SCALE GENOMIC DNA]</scope>
    <source>
        <strain evidence="3">DSM 15567 / CIP 107919 / 50-1 BON</strain>
    </source>
</reference>
<dbReference type="eggNOG" id="ENOG5032W8W">
    <property type="taxonomic scope" value="Bacteria"/>
</dbReference>
<keyword evidence="3" id="KW-1185">Reference proteome</keyword>
<protein>
    <recommendedName>
        <fullName evidence="4">Yip1 domain-containing protein</fullName>
    </recommendedName>
</protein>
<evidence type="ECO:0000256" key="1">
    <source>
        <dbReference type="SAM" id="Phobius"/>
    </source>
</evidence>
<feature type="transmembrane region" description="Helical" evidence="1">
    <location>
        <begin position="33"/>
        <end position="55"/>
    </location>
</feature>
<dbReference type="Proteomes" id="UP000008457">
    <property type="component" value="Chromosome"/>
</dbReference>
<reference evidence="3" key="1">
    <citation type="submission" date="2010-11" db="EMBL/GenBank/DDBJ databases">
        <title>The complete genome of Mahella australiensis DSM 15567.</title>
        <authorList>
            <consortium name="US DOE Joint Genome Institute (JGI-PGF)"/>
            <person name="Lucas S."/>
            <person name="Copeland A."/>
            <person name="Lapidus A."/>
            <person name="Bruce D."/>
            <person name="Goodwin L."/>
            <person name="Pitluck S."/>
            <person name="Kyrpides N."/>
            <person name="Mavromatis K."/>
            <person name="Pagani I."/>
            <person name="Ivanova N."/>
            <person name="Teshima H."/>
            <person name="Brettin T."/>
            <person name="Detter J.C."/>
            <person name="Han C."/>
            <person name="Tapia R."/>
            <person name="Land M."/>
            <person name="Hauser L."/>
            <person name="Markowitz V."/>
            <person name="Cheng J.-F."/>
            <person name="Hugenholtz P."/>
            <person name="Woyke T."/>
            <person name="Wu D."/>
            <person name="Spring S."/>
            <person name="Pukall R."/>
            <person name="Steenblock K."/>
            <person name="Schneider S."/>
            <person name="Klenk H.-P."/>
            <person name="Eisen J.A."/>
        </authorList>
    </citation>
    <scope>NUCLEOTIDE SEQUENCE [LARGE SCALE GENOMIC DNA]</scope>
    <source>
        <strain evidence="3">DSM 15567 / CIP 107919 / 50-1 BON</strain>
    </source>
</reference>
<feature type="transmembrane region" description="Helical" evidence="1">
    <location>
        <begin position="67"/>
        <end position="94"/>
    </location>
</feature>
<dbReference type="KEGG" id="mas:Mahau_0299"/>
<gene>
    <name evidence="2" type="ordered locus">Mahau_0299</name>
</gene>
<keyword evidence="1" id="KW-1133">Transmembrane helix</keyword>
<name>F3ZX67_MAHA5</name>
<proteinExistence type="predicted"/>
<accession>F3ZX67</accession>
<keyword evidence="1" id="KW-0812">Transmembrane</keyword>